<proteinExistence type="predicted"/>
<feature type="transmembrane region" description="Helical" evidence="1">
    <location>
        <begin position="39"/>
        <end position="62"/>
    </location>
</feature>
<sequence>MILFLLILILSCLLQLLFPWWVIAPVAFVCCLLKARNAFSAFVIAFLAVFVLWFATAAILSIQNNHILATRISQMFGLGSGAYSWVLLALLTSVIGGLVAGFAGISGFLIKRLSSRKY</sequence>
<accession>A0ABV5CGC5</accession>
<keyword evidence="1" id="KW-0812">Transmembrane</keyword>
<dbReference type="Proteomes" id="UP001580928">
    <property type="component" value="Unassembled WGS sequence"/>
</dbReference>
<feature type="transmembrane region" description="Helical" evidence="1">
    <location>
        <begin position="82"/>
        <end position="110"/>
    </location>
</feature>
<organism evidence="2 3">
    <name type="scientific">Albibacterium profundi</name>
    <dbReference type="NCBI Taxonomy" id="3134906"/>
    <lineage>
        <taxon>Bacteria</taxon>
        <taxon>Pseudomonadati</taxon>
        <taxon>Bacteroidota</taxon>
        <taxon>Sphingobacteriia</taxon>
        <taxon>Sphingobacteriales</taxon>
        <taxon>Sphingobacteriaceae</taxon>
        <taxon>Albibacterium</taxon>
    </lineage>
</organism>
<reference evidence="2 3" key="1">
    <citation type="submission" date="2024-04" db="EMBL/GenBank/DDBJ databases">
        <title>Albibacterium profundi sp. nov., isolated from sediment of the Challenger Deep of Mariana Trench.</title>
        <authorList>
            <person name="Wang Y."/>
        </authorList>
    </citation>
    <scope>NUCLEOTIDE SEQUENCE [LARGE SCALE GENOMIC DNA]</scope>
    <source>
        <strain evidence="2 3">RHL897</strain>
    </source>
</reference>
<comment type="caution">
    <text evidence="2">The sequence shown here is derived from an EMBL/GenBank/DDBJ whole genome shotgun (WGS) entry which is preliminary data.</text>
</comment>
<gene>
    <name evidence="2" type="ORF">WKR92_12365</name>
</gene>
<evidence type="ECO:0000313" key="3">
    <source>
        <dbReference type="Proteomes" id="UP001580928"/>
    </source>
</evidence>
<evidence type="ECO:0000313" key="2">
    <source>
        <dbReference type="EMBL" id="MFB5946621.1"/>
    </source>
</evidence>
<dbReference type="EMBL" id="JBBVGT010000003">
    <property type="protein sequence ID" value="MFB5946621.1"/>
    <property type="molecule type" value="Genomic_DNA"/>
</dbReference>
<evidence type="ECO:0000256" key="1">
    <source>
        <dbReference type="SAM" id="Phobius"/>
    </source>
</evidence>
<keyword evidence="1" id="KW-1133">Transmembrane helix</keyword>
<dbReference type="RefSeq" id="WP_375558150.1">
    <property type="nucleotide sequence ID" value="NZ_JBBVGT010000003.1"/>
</dbReference>
<keyword evidence="1" id="KW-0472">Membrane</keyword>
<protein>
    <submittedName>
        <fullName evidence="2">Uncharacterized protein</fullName>
    </submittedName>
</protein>
<feature type="transmembrane region" description="Helical" evidence="1">
    <location>
        <begin position="6"/>
        <end position="32"/>
    </location>
</feature>
<keyword evidence="3" id="KW-1185">Reference proteome</keyword>
<name>A0ABV5CGC5_9SPHI</name>